<evidence type="ECO:0000259" key="10">
    <source>
        <dbReference type="Pfam" id="PF12022"/>
    </source>
</evidence>
<dbReference type="GO" id="GO:0015031">
    <property type="term" value="P:protein transport"/>
    <property type="evidence" value="ECO:0007669"/>
    <property type="project" value="UniProtKB-KW"/>
</dbReference>
<dbReference type="GO" id="GO:0017119">
    <property type="term" value="C:Golgi transport complex"/>
    <property type="evidence" value="ECO:0007669"/>
    <property type="project" value="TreeGrafter"/>
</dbReference>
<dbReference type="PANTHER" id="PTHR12961:SF0">
    <property type="entry name" value="CONSERVED OLIGOMERIC GOLGI COMPLEX SUBUNIT 2"/>
    <property type="match status" value="1"/>
</dbReference>
<name>A0A6J1P6B9_BICAN</name>
<dbReference type="GO" id="GO:0000139">
    <property type="term" value="C:Golgi membrane"/>
    <property type="evidence" value="ECO:0007669"/>
    <property type="project" value="UniProtKB-SubCell"/>
</dbReference>
<dbReference type="InterPro" id="IPR009316">
    <property type="entry name" value="COG2"/>
</dbReference>
<keyword evidence="5" id="KW-0653">Protein transport</keyword>
<keyword evidence="11" id="KW-1185">Reference proteome</keyword>
<evidence type="ECO:0000313" key="11">
    <source>
        <dbReference type="Proteomes" id="UP001652582"/>
    </source>
</evidence>
<comment type="subcellular location">
    <subcellularLocation>
        <location evidence="1">Golgi apparatus membrane</location>
        <topology evidence="1">Peripheral membrane protein</topology>
    </subcellularLocation>
</comment>
<evidence type="ECO:0000259" key="9">
    <source>
        <dbReference type="Pfam" id="PF06148"/>
    </source>
</evidence>
<evidence type="ECO:0000256" key="6">
    <source>
        <dbReference type="ARBA" id="ARBA00023034"/>
    </source>
</evidence>
<dbReference type="AlphaFoldDB" id="A0A6J1P6B9"/>
<keyword evidence="4" id="KW-0813">Transport</keyword>
<evidence type="ECO:0000256" key="1">
    <source>
        <dbReference type="ARBA" id="ARBA00004395"/>
    </source>
</evidence>
<dbReference type="RefSeq" id="XP_023953320.1">
    <property type="nucleotide sequence ID" value="XM_024097552.2"/>
</dbReference>
<protein>
    <recommendedName>
        <fullName evidence="3">Conserved oligomeric Golgi complex subunit 2</fullName>
    </recommendedName>
    <alternativeName>
        <fullName evidence="8">Component of oligomeric Golgi complex 2</fullName>
    </alternativeName>
</protein>
<evidence type="ECO:0000256" key="5">
    <source>
        <dbReference type="ARBA" id="ARBA00022927"/>
    </source>
</evidence>
<accession>A0A6J1P6B9</accession>
<reference evidence="12" key="1">
    <citation type="submission" date="2025-08" db="UniProtKB">
        <authorList>
            <consortium name="RefSeq"/>
        </authorList>
    </citation>
    <scope>IDENTIFICATION</scope>
</reference>
<dbReference type="Pfam" id="PF12022">
    <property type="entry name" value="COG2_C"/>
    <property type="match status" value="1"/>
</dbReference>
<sequence>MESNTKEFTLPPAPRGLCFDRNDFVKTSFSVDSFLADHHNVASLETMRDDLGVYLKVLRLAMIELINKDYANFVNLCATLIGFDKALVKVQVPLSQLNDEVSNVKQCLEDAMKELMLWLNQRHALIKKKHLLKCYSQSMNCLNTLENILSDISDKRKAEKVIIADRAVMQYNQLKFSISKCDNLIRPEQKKQFNEVGGKLVQMLNELLFQFWDDNNEEYLLKTLLTLTMLDRVSETEMLIRKQAVAPLLQNIINEPALQKNKEGLQGIYKNILSLLDTKLKLLVSVTQHSKMTFLTNKYRFLVNCFWCEVENRLEVNLASIFAPGNPQLFYRRYSESMHFVTKLEEYCDSQETVKLLHETPEYKSFLRRWNLPVYFQIRFQEIAGGFEASLKSSSTLESNEGFILLETYKCWKALQDCWSDGIYIEALVHKFWKLSLQLISRYSMWISSICSQKSSQNTETTAINQKLVDSSINLYIDSRTLLEKLPNFIEHIENKVHSNKSKELLKQSLKPTEELLQGTKSKICECIVNELFQYFNVQLKQVSDIPRLYRKTNRSIPTKPCTYIDVIAKTLNEFNENTSKKVDQTFLSELYNSLFNVMTVLYYKYVEDVLVSVHRTEESLRRLKQIRDMGTQPSSDSTGITDGDKIRLQLNVDVVSYSSLAQHLLVNVNSVHKLTELSSMVTEAVKHIDIK</sequence>
<dbReference type="KEGG" id="bany:112057058"/>
<dbReference type="CTD" id="22796"/>
<evidence type="ECO:0000256" key="4">
    <source>
        <dbReference type="ARBA" id="ARBA00022448"/>
    </source>
</evidence>
<organism evidence="11 12">
    <name type="scientific">Bicyclus anynana</name>
    <name type="common">Squinting bush brown butterfly</name>
    <dbReference type="NCBI Taxonomy" id="110368"/>
    <lineage>
        <taxon>Eukaryota</taxon>
        <taxon>Metazoa</taxon>
        <taxon>Ecdysozoa</taxon>
        <taxon>Arthropoda</taxon>
        <taxon>Hexapoda</taxon>
        <taxon>Insecta</taxon>
        <taxon>Pterygota</taxon>
        <taxon>Neoptera</taxon>
        <taxon>Endopterygota</taxon>
        <taxon>Lepidoptera</taxon>
        <taxon>Glossata</taxon>
        <taxon>Ditrysia</taxon>
        <taxon>Papilionoidea</taxon>
        <taxon>Nymphalidae</taxon>
        <taxon>Satyrinae</taxon>
        <taxon>Satyrini</taxon>
        <taxon>Mycalesina</taxon>
        <taxon>Bicyclus</taxon>
    </lineage>
</organism>
<dbReference type="InterPro" id="IPR024602">
    <property type="entry name" value="COG_su2_N"/>
</dbReference>
<dbReference type="GO" id="GO:0007030">
    <property type="term" value="P:Golgi organization"/>
    <property type="evidence" value="ECO:0007669"/>
    <property type="project" value="InterPro"/>
</dbReference>
<evidence type="ECO:0000256" key="7">
    <source>
        <dbReference type="ARBA" id="ARBA00023136"/>
    </source>
</evidence>
<evidence type="ECO:0000256" key="3">
    <source>
        <dbReference type="ARBA" id="ARBA00020977"/>
    </source>
</evidence>
<evidence type="ECO:0000256" key="8">
    <source>
        <dbReference type="ARBA" id="ARBA00031344"/>
    </source>
</evidence>
<keyword evidence="7" id="KW-0472">Membrane</keyword>
<proteinExistence type="inferred from homology"/>
<feature type="domain" description="COG complex component COG2 C-terminal" evidence="10">
    <location>
        <begin position="368"/>
        <end position="655"/>
    </location>
</feature>
<evidence type="ECO:0000256" key="2">
    <source>
        <dbReference type="ARBA" id="ARBA00007603"/>
    </source>
</evidence>
<dbReference type="GeneID" id="112057058"/>
<evidence type="ECO:0000313" key="12">
    <source>
        <dbReference type="RefSeq" id="XP_023953320.1"/>
    </source>
</evidence>
<keyword evidence="6" id="KW-0333">Golgi apparatus</keyword>
<dbReference type="OrthoDB" id="332281at2759"/>
<dbReference type="Pfam" id="PF06148">
    <property type="entry name" value="COG2_N"/>
    <property type="match status" value="1"/>
</dbReference>
<feature type="domain" description="Conserved oligomeric Golgi complex subunit 2 N-terminal" evidence="9">
    <location>
        <begin position="17"/>
        <end position="90"/>
    </location>
</feature>
<dbReference type="InterPro" id="IPR024603">
    <property type="entry name" value="COG_complex_COG2_C"/>
</dbReference>
<gene>
    <name evidence="12" type="primary">LOC112057058</name>
</gene>
<comment type="similarity">
    <text evidence="2">Belongs to the COG2 family.</text>
</comment>
<dbReference type="GO" id="GO:0006891">
    <property type="term" value="P:intra-Golgi vesicle-mediated transport"/>
    <property type="evidence" value="ECO:0007669"/>
    <property type="project" value="TreeGrafter"/>
</dbReference>
<dbReference type="Proteomes" id="UP001652582">
    <property type="component" value="Chromosome 21"/>
</dbReference>
<dbReference type="PANTHER" id="PTHR12961">
    <property type="entry name" value="CONSERVED OLIGOMERIC GOLGI COMPLEX COMPONENT 2"/>
    <property type="match status" value="1"/>
</dbReference>